<organism evidence="6 7">
    <name type="scientific">Kumtagia ephedrae</name>
    <dbReference type="NCBI Taxonomy" id="2116701"/>
    <lineage>
        <taxon>Bacteria</taxon>
        <taxon>Pseudomonadati</taxon>
        <taxon>Pseudomonadota</taxon>
        <taxon>Alphaproteobacteria</taxon>
        <taxon>Hyphomicrobiales</taxon>
        <taxon>Phyllobacteriaceae</taxon>
        <taxon>Kumtagia</taxon>
    </lineage>
</organism>
<evidence type="ECO:0000256" key="2">
    <source>
        <dbReference type="SAM" id="Coils"/>
    </source>
</evidence>
<accession>A0A2P7STW6</accession>
<evidence type="ECO:0000259" key="4">
    <source>
        <dbReference type="Pfam" id="PF25954"/>
    </source>
</evidence>
<sequence>MIRLKLPSSRFAAALLAAAALPLAAGQGFAADTKPSPVAASPLPAIRVVAAERRELVETLAVNGTVVARDEAAAGTDLNGMIVTALNFDIGDMVRKGDVLAVLDRSMLDTQLAQMRATRAQAEASVAQMDAQIADAKVNVKQADEELERAVALQKKAVASKAQLDNAQNAAAGARAKLDTAVKALAASQAQIAVIDAQISGVEVQIDKTELRAPADGLVLARAATVGGVVSPSSGPLFRIAIDAKFELEASVAETALPRLAVGMESAVALPGVAERIDGKVRRIAPEVDQGSRLGLIRIALPKEAPARAGSFARAEIELSRREGVAVPVSAVLYQGETPLLQVVQEGRVATTPVTLGARAAGNVEVLSGVAEGEEVVARAGTFVADGDQVTPVRDVDTTGAVKP</sequence>
<dbReference type="Proteomes" id="UP000241229">
    <property type="component" value="Unassembled WGS sequence"/>
</dbReference>
<dbReference type="Gene3D" id="1.10.287.470">
    <property type="entry name" value="Helix hairpin bin"/>
    <property type="match status" value="1"/>
</dbReference>
<evidence type="ECO:0000256" key="3">
    <source>
        <dbReference type="SAM" id="SignalP"/>
    </source>
</evidence>
<dbReference type="Gene3D" id="2.40.30.170">
    <property type="match status" value="1"/>
</dbReference>
<evidence type="ECO:0000256" key="1">
    <source>
        <dbReference type="ARBA" id="ARBA00009477"/>
    </source>
</evidence>
<keyword evidence="3" id="KW-0732">Signal</keyword>
<dbReference type="PANTHER" id="PTHR30469:SF15">
    <property type="entry name" value="HLYD FAMILY OF SECRETION PROTEINS"/>
    <property type="match status" value="1"/>
</dbReference>
<comment type="similarity">
    <text evidence="1">Belongs to the membrane fusion protein (MFP) (TC 8.A.1) family.</text>
</comment>
<dbReference type="Gene3D" id="2.40.50.100">
    <property type="match status" value="1"/>
</dbReference>
<dbReference type="InterPro" id="IPR006143">
    <property type="entry name" value="RND_pump_MFP"/>
</dbReference>
<dbReference type="GO" id="GO:1990281">
    <property type="term" value="C:efflux pump complex"/>
    <property type="evidence" value="ECO:0007669"/>
    <property type="project" value="TreeGrafter"/>
</dbReference>
<dbReference type="SUPFAM" id="SSF111369">
    <property type="entry name" value="HlyD-like secretion proteins"/>
    <property type="match status" value="1"/>
</dbReference>
<dbReference type="AlphaFoldDB" id="A0A2P7STW6"/>
<feature type="chain" id="PRO_5015170649" evidence="3">
    <location>
        <begin position="31"/>
        <end position="404"/>
    </location>
</feature>
<dbReference type="Gene3D" id="2.40.420.20">
    <property type="match status" value="1"/>
</dbReference>
<dbReference type="PANTHER" id="PTHR30469">
    <property type="entry name" value="MULTIDRUG RESISTANCE PROTEIN MDTA"/>
    <property type="match status" value="1"/>
</dbReference>
<dbReference type="GO" id="GO:0015562">
    <property type="term" value="F:efflux transmembrane transporter activity"/>
    <property type="evidence" value="ECO:0007669"/>
    <property type="project" value="TreeGrafter"/>
</dbReference>
<feature type="coiled-coil region" evidence="2">
    <location>
        <begin position="112"/>
        <end position="184"/>
    </location>
</feature>
<dbReference type="RefSeq" id="WP_106770327.1">
    <property type="nucleotide sequence ID" value="NZ_PXYK01000001.1"/>
</dbReference>
<dbReference type="InterPro" id="IPR058637">
    <property type="entry name" value="YknX-like_C"/>
</dbReference>
<dbReference type="Pfam" id="PF25954">
    <property type="entry name" value="Beta-barrel_RND_2"/>
    <property type="match status" value="1"/>
</dbReference>
<dbReference type="InterPro" id="IPR058792">
    <property type="entry name" value="Beta-barrel_RND_2"/>
</dbReference>
<comment type="caution">
    <text evidence="6">The sequence shown here is derived from an EMBL/GenBank/DDBJ whole genome shotgun (WGS) entry which is preliminary data.</text>
</comment>
<reference evidence="6 7" key="1">
    <citation type="submission" date="2018-03" db="EMBL/GenBank/DDBJ databases">
        <title>The draft genome of Mesorhizobium sp. 6GN-30.</title>
        <authorList>
            <person name="Liu L."/>
            <person name="Li L."/>
            <person name="Wang T."/>
            <person name="Zhang X."/>
            <person name="Liang L."/>
        </authorList>
    </citation>
    <scope>NUCLEOTIDE SEQUENCE [LARGE SCALE GENOMIC DNA]</scope>
    <source>
        <strain evidence="6 7">6GN30</strain>
    </source>
</reference>
<feature type="domain" description="YknX-like C-terminal permuted SH3-like" evidence="5">
    <location>
        <begin position="325"/>
        <end position="391"/>
    </location>
</feature>
<dbReference type="OrthoDB" id="7422354at2"/>
<dbReference type="EMBL" id="PXYK01000001">
    <property type="protein sequence ID" value="PSJ65785.1"/>
    <property type="molecule type" value="Genomic_DNA"/>
</dbReference>
<protein>
    <submittedName>
        <fullName evidence="6">Efflux RND transporter periplasmic adaptor subunit</fullName>
    </submittedName>
</protein>
<feature type="signal peptide" evidence="3">
    <location>
        <begin position="1"/>
        <end position="30"/>
    </location>
</feature>
<feature type="domain" description="CusB-like beta-barrel" evidence="4">
    <location>
        <begin position="248"/>
        <end position="317"/>
    </location>
</feature>
<dbReference type="Pfam" id="PF25989">
    <property type="entry name" value="YknX_C"/>
    <property type="match status" value="1"/>
</dbReference>
<keyword evidence="2" id="KW-0175">Coiled coil</keyword>
<gene>
    <name evidence="6" type="ORF">C7I84_01295</name>
</gene>
<evidence type="ECO:0000313" key="6">
    <source>
        <dbReference type="EMBL" id="PSJ65785.1"/>
    </source>
</evidence>
<name>A0A2P7STW6_9HYPH</name>
<proteinExistence type="inferred from homology"/>
<keyword evidence="7" id="KW-1185">Reference proteome</keyword>
<evidence type="ECO:0000313" key="7">
    <source>
        <dbReference type="Proteomes" id="UP000241229"/>
    </source>
</evidence>
<evidence type="ECO:0000259" key="5">
    <source>
        <dbReference type="Pfam" id="PF25989"/>
    </source>
</evidence>
<dbReference type="NCBIfam" id="TIGR01730">
    <property type="entry name" value="RND_mfp"/>
    <property type="match status" value="1"/>
</dbReference>